<evidence type="ECO:0000313" key="5">
    <source>
        <dbReference type="EMBL" id="MBO8465884.1"/>
    </source>
</evidence>
<dbReference type="GO" id="GO:0007059">
    <property type="term" value="P:chromosome segregation"/>
    <property type="evidence" value="ECO:0007669"/>
    <property type="project" value="UniProtKB-KW"/>
</dbReference>
<evidence type="ECO:0000256" key="3">
    <source>
        <dbReference type="ARBA" id="ARBA00023125"/>
    </source>
</evidence>
<dbReference type="InterPro" id="IPR003115">
    <property type="entry name" value="ParB_N"/>
</dbReference>
<proteinExistence type="inferred from homology"/>
<keyword evidence="2" id="KW-0159">Chromosome partition</keyword>
<accession>A0A9D9I4N6</accession>
<evidence type="ECO:0000256" key="2">
    <source>
        <dbReference type="ARBA" id="ARBA00022829"/>
    </source>
</evidence>
<dbReference type="EMBL" id="JADIME010000082">
    <property type="protein sequence ID" value="MBO8465884.1"/>
    <property type="molecule type" value="Genomic_DNA"/>
</dbReference>
<dbReference type="Gene3D" id="1.10.10.2830">
    <property type="match status" value="1"/>
</dbReference>
<dbReference type="Gene3D" id="3.90.1530.30">
    <property type="match status" value="1"/>
</dbReference>
<dbReference type="InterPro" id="IPR004437">
    <property type="entry name" value="ParB/RepB/Spo0J"/>
</dbReference>
<dbReference type="PANTHER" id="PTHR33375">
    <property type="entry name" value="CHROMOSOME-PARTITIONING PROTEIN PARB-RELATED"/>
    <property type="match status" value="1"/>
</dbReference>
<gene>
    <name evidence="5" type="ORF">IAB93_07825</name>
</gene>
<feature type="domain" description="HTH cro/C1-type" evidence="4">
    <location>
        <begin position="161"/>
        <end position="191"/>
    </location>
</feature>
<dbReference type="GO" id="GO:0045881">
    <property type="term" value="P:positive regulation of sporulation resulting in formation of a cellular spore"/>
    <property type="evidence" value="ECO:0007669"/>
    <property type="project" value="TreeGrafter"/>
</dbReference>
<dbReference type="SUPFAM" id="SSF110849">
    <property type="entry name" value="ParB/Sulfiredoxin"/>
    <property type="match status" value="1"/>
</dbReference>
<name>A0A9D9I4N6_9BACT</name>
<evidence type="ECO:0000313" key="6">
    <source>
        <dbReference type="Proteomes" id="UP000823597"/>
    </source>
</evidence>
<dbReference type="FunFam" id="1.10.10.2830:FF:000001">
    <property type="entry name" value="Chromosome partitioning protein ParB"/>
    <property type="match status" value="1"/>
</dbReference>
<protein>
    <submittedName>
        <fullName evidence="5">ParB/RepB/Spo0J family partition protein</fullName>
    </submittedName>
</protein>
<dbReference type="InterPro" id="IPR050336">
    <property type="entry name" value="Chromosome_partition/occlusion"/>
</dbReference>
<dbReference type="Proteomes" id="UP000823597">
    <property type="component" value="Unassembled WGS sequence"/>
</dbReference>
<evidence type="ECO:0000259" key="4">
    <source>
        <dbReference type="PROSITE" id="PS50943"/>
    </source>
</evidence>
<dbReference type="GO" id="GO:0003677">
    <property type="term" value="F:DNA binding"/>
    <property type="evidence" value="ECO:0007669"/>
    <property type="project" value="UniProtKB-KW"/>
</dbReference>
<organism evidence="5 6">
    <name type="scientific">Candidatus Merdivivens pullistercoris</name>
    <dbReference type="NCBI Taxonomy" id="2840873"/>
    <lineage>
        <taxon>Bacteria</taxon>
        <taxon>Pseudomonadati</taxon>
        <taxon>Bacteroidota</taxon>
        <taxon>Bacteroidia</taxon>
        <taxon>Bacteroidales</taxon>
        <taxon>Muribaculaceae</taxon>
        <taxon>Muribaculaceae incertae sedis</taxon>
        <taxon>Candidatus Merdivivens</taxon>
    </lineage>
</organism>
<dbReference type="Pfam" id="PF17762">
    <property type="entry name" value="HTH_ParB"/>
    <property type="match status" value="1"/>
</dbReference>
<dbReference type="CDD" id="cd16393">
    <property type="entry name" value="SPO0J_N"/>
    <property type="match status" value="1"/>
</dbReference>
<dbReference type="GO" id="GO:0005694">
    <property type="term" value="C:chromosome"/>
    <property type="evidence" value="ECO:0007669"/>
    <property type="project" value="TreeGrafter"/>
</dbReference>
<dbReference type="PANTHER" id="PTHR33375:SF1">
    <property type="entry name" value="CHROMOSOME-PARTITIONING PROTEIN PARB-RELATED"/>
    <property type="match status" value="1"/>
</dbReference>
<dbReference type="Pfam" id="PF02195">
    <property type="entry name" value="ParB_N"/>
    <property type="match status" value="1"/>
</dbReference>
<dbReference type="InterPro" id="IPR036086">
    <property type="entry name" value="ParB/Sulfiredoxin_sf"/>
</dbReference>
<dbReference type="CDD" id="cd00093">
    <property type="entry name" value="HTH_XRE"/>
    <property type="match status" value="1"/>
</dbReference>
<reference evidence="5" key="1">
    <citation type="submission" date="2020-10" db="EMBL/GenBank/DDBJ databases">
        <authorList>
            <person name="Gilroy R."/>
        </authorList>
    </citation>
    <scope>NUCLEOTIDE SEQUENCE</scope>
    <source>
        <strain evidence="5">10037</strain>
    </source>
</reference>
<reference evidence="5" key="2">
    <citation type="journal article" date="2021" name="PeerJ">
        <title>Extensive microbial diversity within the chicken gut microbiome revealed by metagenomics and culture.</title>
        <authorList>
            <person name="Gilroy R."/>
            <person name="Ravi A."/>
            <person name="Getino M."/>
            <person name="Pursley I."/>
            <person name="Horton D.L."/>
            <person name="Alikhan N.F."/>
            <person name="Baker D."/>
            <person name="Gharbi K."/>
            <person name="Hall N."/>
            <person name="Watson M."/>
            <person name="Adriaenssens E.M."/>
            <person name="Foster-Nyarko E."/>
            <person name="Jarju S."/>
            <person name="Secka A."/>
            <person name="Antonio M."/>
            <person name="Oren A."/>
            <person name="Chaudhuri R.R."/>
            <person name="La Ragione R."/>
            <person name="Hildebrand F."/>
            <person name="Pallen M.J."/>
        </authorList>
    </citation>
    <scope>NUCLEOTIDE SEQUENCE</scope>
    <source>
        <strain evidence="5">10037</strain>
    </source>
</reference>
<comment type="similarity">
    <text evidence="1">Belongs to the ParB family.</text>
</comment>
<comment type="caution">
    <text evidence="5">The sequence shown here is derived from an EMBL/GenBank/DDBJ whole genome shotgun (WGS) entry which is preliminary data.</text>
</comment>
<dbReference type="InterPro" id="IPR001387">
    <property type="entry name" value="Cro/C1-type_HTH"/>
</dbReference>
<dbReference type="NCBIfam" id="TIGR00180">
    <property type="entry name" value="parB_part"/>
    <property type="match status" value="1"/>
</dbReference>
<dbReference type="FunFam" id="3.90.1530.30:FF:000001">
    <property type="entry name" value="Chromosome partitioning protein ParB"/>
    <property type="match status" value="1"/>
</dbReference>
<dbReference type="PROSITE" id="PS50943">
    <property type="entry name" value="HTH_CROC1"/>
    <property type="match status" value="1"/>
</dbReference>
<dbReference type="InterPro" id="IPR041468">
    <property type="entry name" value="HTH_ParB/Spo0J"/>
</dbReference>
<dbReference type="AlphaFoldDB" id="A0A9D9I4N6"/>
<evidence type="ECO:0000256" key="1">
    <source>
        <dbReference type="ARBA" id="ARBA00006295"/>
    </source>
</evidence>
<dbReference type="SMART" id="SM00470">
    <property type="entry name" value="ParB"/>
    <property type="match status" value="1"/>
</dbReference>
<keyword evidence="3" id="KW-0238">DNA-binding</keyword>
<sequence>MAKKAALGKGLEALLGNELGDLKQGVRYVSDTPYGMEQVQTAEKEAGNVETPGQMISEIPVSQIEPNPFQPRKEFDEEALSELASSIKTLGLIQPITVRRINPTKFQIISGERRYRACRMAGVEKIPAYIRETDDVGMLEMAIVENLQRENLDPIEIALSFRRLIEECRLTQEEMAERVGKKRASVTNYLRLLKLSASAQYALKTGKISVGHAKVLLGIEDEAMQDRLCEETIASDLSVRQLEQKVRKTGSEEKKKQKEITELPEPYMRVLERIGKFFDNRISLKRNDSGKGMMTIHFESDKEVEKFLKVLEDNDI</sequence>